<accession>A0A3S4CXG6</accession>
<reference evidence="2 3" key="1">
    <citation type="submission" date="2018-12" db="EMBL/GenBank/DDBJ databases">
        <authorList>
            <person name="Criscuolo A."/>
        </authorList>
    </citation>
    <scope>NUCLEOTIDE SEQUENCE [LARGE SCALE GENOMIC DNA]</scope>
    <source>
        <strain evidence="2">ACIP1116241</strain>
    </source>
</reference>
<evidence type="ECO:0000313" key="2">
    <source>
        <dbReference type="EMBL" id="VDS07925.1"/>
    </source>
</evidence>
<dbReference type="AlphaFoldDB" id="A0A3S4CXG6"/>
<proteinExistence type="predicted"/>
<dbReference type="Pfam" id="PF13643">
    <property type="entry name" value="DUF4145"/>
    <property type="match status" value="1"/>
</dbReference>
<dbReference type="Proteomes" id="UP000270743">
    <property type="component" value="Unassembled WGS sequence"/>
</dbReference>
<protein>
    <recommendedName>
        <fullName evidence="1">DUF4145 domain-containing protein</fullName>
    </recommendedName>
</protein>
<keyword evidence="3" id="KW-1185">Reference proteome</keyword>
<sequence>MAYRRVMERSLRKEHPDLKGNLADRIKALEGTLPDAIIDMANQVRFLGNDGAHDEDDPDMEDVANGRDFVRLYLVYTYELPARIARAVKAREDRKITKAG</sequence>
<name>A0A3S4CXG6_9RHOB</name>
<dbReference type="EMBL" id="UZWE01000024">
    <property type="protein sequence ID" value="VDS07925.1"/>
    <property type="molecule type" value="Genomic_DNA"/>
</dbReference>
<gene>
    <name evidence="2" type="ORF">PARHAE_01105</name>
</gene>
<evidence type="ECO:0000313" key="3">
    <source>
        <dbReference type="Proteomes" id="UP000270743"/>
    </source>
</evidence>
<organism evidence="2 3">
    <name type="scientific">Paracoccus haematequi</name>
    <dbReference type="NCBI Taxonomy" id="2491866"/>
    <lineage>
        <taxon>Bacteria</taxon>
        <taxon>Pseudomonadati</taxon>
        <taxon>Pseudomonadota</taxon>
        <taxon>Alphaproteobacteria</taxon>
        <taxon>Rhodobacterales</taxon>
        <taxon>Paracoccaceae</taxon>
        <taxon>Paracoccus</taxon>
    </lineage>
</organism>
<dbReference type="InterPro" id="IPR025285">
    <property type="entry name" value="DUF4145"/>
</dbReference>
<feature type="domain" description="DUF4145" evidence="1">
    <location>
        <begin position="2"/>
        <end position="70"/>
    </location>
</feature>
<evidence type="ECO:0000259" key="1">
    <source>
        <dbReference type="Pfam" id="PF13643"/>
    </source>
</evidence>